<name>A0A7D5T7B5_9EURY</name>
<keyword evidence="1" id="KW-0812">Transmembrane</keyword>
<dbReference type="GeneID" id="56079707"/>
<organism evidence="3 4">
    <name type="scientific">Halosimplex rubrum</name>
    <dbReference type="NCBI Taxonomy" id="869889"/>
    <lineage>
        <taxon>Archaea</taxon>
        <taxon>Methanobacteriati</taxon>
        <taxon>Methanobacteriota</taxon>
        <taxon>Stenosarchaea group</taxon>
        <taxon>Halobacteria</taxon>
        <taxon>Halobacteriales</taxon>
        <taxon>Haloarculaceae</taxon>
        <taxon>Halosimplex</taxon>
    </lineage>
</organism>
<feature type="transmembrane region" description="Helical" evidence="1">
    <location>
        <begin position="155"/>
        <end position="179"/>
    </location>
</feature>
<feature type="transmembrane region" description="Helical" evidence="1">
    <location>
        <begin position="63"/>
        <end position="85"/>
    </location>
</feature>
<keyword evidence="1" id="KW-0472">Membrane</keyword>
<feature type="transmembrane region" description="Helical" evidence="1">
    <location>
        <begin position="97"/>
        <end position="118"/>
    </location>
</feature>
<feature type="transmembrane region" description="Helical" evidence="1">
    <location>
        <begin position="16"/>
        <end position="42"/>
    </location>
</feature>
<accession>A0A7D5T7B5</accession>
<dbReference type="Proteomes" id="UP000509667">
    <property type="component" value="Chromosome"/>
</dbReference>
<keyword evidence="1" id="KW-1133">Transmembrane helix</keyword>
<reference evidence="3 4" key="1">
    <citation type="submission" date="2020-07" db="EMBL/GenBank/DDBJ databases">
        <title>Halosimplex pelagicum sp. nov. and Halosimplex rubrum sp. nov., isolated from salted brown alga Laminaria, and emended description of the genus Halosimplex.</title>
        <authorList>
            <person name="Cui H."/>
        </authorList>
    </citation>
    <scope>NUCLEOTIDE SEQUENCE [LARGE SCALE GENOMIC DNA]</scope>
    <source>
        <strain evidence="3 4">R27</strain>
    </source>
</reference>
<evidence type="ECO:0000256" key="1">
    <source>
        <dbReference type="SAM" id="Phobius"/>
    </source>
</evidence>
<dbReference type="InterPro" id="IPR039447">
    <property type="entry name" value="UreH-like_TM_dom"/>
</dbReference>
<dbReference type="RefSeq" id="WP_179908866.1">
    <property type="nucleotide sequence ID" value="NZ_CP058910.1"/>
</dbReference>
<gene>
    <name evidence="3" type="ORF">HZS55_17550</name>
</gene>
<dbReference type="AlphaFoldDB" id="A0A7D5T7B5"/>
<feature type="transmembrane region" description="Helical" evidence="1">
    <location>
        <begin position="185"/>
        <end position="211"/>
    </location>
</feature>
<dbReference type="Pfam" id="PF13386">
    <property type="entry name" value="DsbD_2"/>
    <property type="match status" value="1"/>
</dbReference>
<feature type="domain" description="Urease accessory protein UreH-like transmembrane" evidence="2">
    <location>
        <begin position="19"/>
        <end position="232"/>
    </location>
</feature>
<feature type="transmembrane region" description="Helical" evidence="1">
    <location>
        <begin position="223"/>
        <end position="246"/>
    </location>
</feature>
<protein>
    <submittedName>
        <fullName evidence="3">Sulfite exporter TauE/SafE family protein</fullName>
    </submittedName>
</protein>
<dbReference type="PANTHER" id="PTHR42208:SF1">
    <property type="entry name" value="HEAVY METAL TRANSPORTER"/>
    <property type="match status" value="1"/>
</dbReference>
<evidence type="ECO:0000259" key="2">
    <source>
        <dbReference type="Pfam" id="PF13386"/>
    </source>
</evidence>
<dbReference type="PANTHER" id="PTHR42208">
    <property type="entry name" value="HEAVY METAL TRANSPORTER-RELATED"/>
    <property type="match status" value="1"/>
</dbReference>
<evidence type="ECO:0000313" key="3">
    <source>
        <dbReference type="EMBL" id="QLH78989.1"/>
    </source>
</evidence>
<dbReference type="KEGG" id="hrr:HZS55_17550"/>
<keyword evidence="4" id="KW-1185">Reference proteome</keyword>
<proteinExistence type="predicted"/>
<sequence>MAPLQVAASVGGEAGLAVFALVGLLGGAHCLGMCGPLVTLYADRLGGDGPADFSAIRQHLLFNLGRTASYALIGALMGALGTVLYDAAGVTAVADDVRAVAGVLVGGFILLTGATYALTGSTAGALGHGWTPSAFERVSGALMARVDRWVHGPRIAALGAVHGLLPCPLLYPAFLYAFATGSPAYGALSLATLGLATVPAVFAYGVAFGSVSPRVQGPLHRALGVAFLLMGYLPLAHGLMLLGIHLPHPPLPAYQPLG</sequence>
<dbReference type="EMBL" id="CP058910">
    <property type="protein sequence ID" value="QLH78989.1"/>
    <property type="molecule type" value="Genomic_DNA"/>
</dbReference>
<evidence type="ECO:0000313" key="4">
    <source>
        <dbReference type="Proteomes" id="UP000509667"/>
    </source>
</evidence>
<dbReference type="OrthoDB" id="162718at2157"/>